<reference evidence="3 4" key="1">
    <citation type="submission" date="2019-07" db="EMBL/GenBank/DDBJ databases">
        <title>R&amp;d 2014.</title>
        <authorList>
            <person name="Klenk H.-P."/>
        </authorList>
    </citation>
    <scope>NUCLEOTIDE SEQUENCE [LARGE SCALE GENOMIC DNA]</scope>
    <source>
        <strain evidence="3 4">DSM 43868</strain>
    </source>
</reference>
<dbReference type="AlphaFoldDB" id="A0A562IEF6"/>
<keyword evidence="2" id="KW-0812">Transmembrane</keyword>
<sequence>MTAGDRLRRLAAVPALAGVGVMVLGAAVALTALRGATVPPADAPGVPDGPEALAEPVSR</sequence>
<keyword evidence="2" id="KW-1133">Transmembrane helix</keyword>
<accession>A0A562IEF6</accession>
<dbReference type="EMBL" id="VLKE01000001">
    <property type="protein sequence ID" value="TWH69399.1"/>
    <property type="molecule type" value="Genomic_DNA"/>
</dbReference>
<feature type="region of interest" description="Disordered" evidence="1">
    <location>
        <begin position="38"/>
        <end position="59"/>
    </location>
</feature>
<name>A0A562IEF6_MICOL</name>
<evidence type="ECO:0000313" key="4">
    <source>
        <dbReference type="Proteomes" id="UP000319825"/>
    </source>
</evidence>
<gene>
    <name evidence="3" type="ORF">JD77_04408</name>
</gene>
<feature type="transmembrane region" description="Helical" evidence="2">
    <location>
        <begin position="12"/>
        <end position="33"/>
    </location>
</feature>
<feature type="compositionally biased region" description="Low complexity" evidence="1">
    <location>
        <begin position="38"/>
        <end position="50"/>
    </location>
</feature>
<keyword evidence="4" id="KW-1185">Reference proteome</keyword>
<dbReference type="RefSeq" id="WP_145775955.1">
    <property type="nucleotide sequence ID" value="NZ_BAAATQ010000009.1"/>
</dbReference>
<organism evidence="3 4">
    <name type="scientific">Micromonospora olivasterospora</name>
    <dbReference type="NCBI Taxonomy" id="1880"/>
    <lineage>
        <taxon>Bacteria</taxon>
        <taxon>Bacillati</taxon>
        <taxon>Actinomycetota</taxon>
        <taxon>Actinomycetes</taxon>
        <taxon>Micromonosporales</taxon>
        <taxon>Micromonosporaceae</taxon>
        <taxon>Micromonospora</taxon>
    </lineage>
</organism>
<evidence type="ECO:0000256" key="1">
    <source>
        <dbReference type="SAM" id="MobiDB-lite"/>
    </source>
</evidence>
<comment type="caution">
    <text evidence="3">The sequence shown here is derived from an EMBL/GenBank/DDBJ whole genome shotgun (WGS) entry which is preliminary data.</text>
</comment>
<keyword evidence="2" id="KW-0472">Membrane</keyword>
<evidence type="ECO:0000313" key="3">
    <source>
        <dbReference type="EMBL" id="TWH69399.1"/>
    </source>
</evidence>
<dbReference type="Proteomes" id="UP000319825">
    <property type="component" value="Unassembled WGS sequence"/>
</dbReference>
<proteinExistence type="predicted"/>
<evidence type="ECO:0000256" key="2">
    <source>
        <dbReference type="SAM" id="Phobius"/>
    </source>
</evidence>
<protein>
    <submittedName>
        <fullName evidence="3">Uncharacterized protein</fullName>
    </submittedName>
</protein>